<feature type="region of interest" description="Disordered" evidence="1">
    <location>
        <begin position="180"/>
        <end position="220"/>
    </location>
</feature>
<keyword evidence="3" id="KW-1185">Reference proteome</keyword>
<dbReference type="KEGG" id="more:E1B28_002061"/>
<dbReference type="GeneID" id="66071137"/>
<gene>
    <name evidence="2" type="ORF">E1B28_002061</name>
</gene>
<accession>A0A9P8AGB0</accession>
<organism evidence="2 3">
    <name type="scientific">Marasmius oreades</name>
    <name type="common">fairy-ring Marasmius</name>
    <dbReference type="NCBI Taxonomy" id="181124"/>
    <lineage>
        <taxon>Eukaryota</taxon>
        <taxon>Fungi</taxon>
        <taxon>Dikarya</taxon>
        <taxon>Basidiomycota</taxon>
        <taxon>Agaricomycotina</taxon>
        <taxon>Agaricomycetes</taxon>
        <taxon>Agaricomycetidae</taxon>
        <taxon>Agaricales</taxon>
        <taxon>Marasmiineae</taxon>
        <taxon>Marasmiaceae</taxon>
        <taxon>Marasmius</taxon>
    </lineage>
</organism>
<dbReference type="RefSeq" id="XP_043016758.1">
    <property type="nucleotide sequence ID" value="XM_043148044.1"/>
</dbReference>
<dbReference type="Proteomes" id="UP001049176">
    <property type="component" value="Chromosome 1"/>
</dbReference>
<evidence type="ECO:0000256" key="1">
    <source>
        <dbReference type="SAM" id="MobiDB-lite"/>
    </source>
</evidence>
<comment type="caution">
    <text evidence="2">The sequence shown here is derived from an EMBL/GenBank/DDBJ whole genome shotgun (WGS) entry which is preliminary data.</text>
</comment>
<evidence type="ECO:0000313" key="2">
    <source>
        <dbReference type="EMBL" id="KAG7100288.1"/>
    </source>
</evidence>
<protein>
    <submittedName>
        <fullName evidence="2">Uncharacterized protein</fullName>
    </submittedName>
</protein>
<sequence>MHPLLAAFEFHTDLGILSAINERVQRPLGLFISIQLCAHWAPVGLVREVLGQDRRQKEDLIRTLTSHIDDTILLPAPSSSDPSSSTEDSQLPSSIRSFIIGSQRGLDFLQFVNMKILEDRWSYHHKNVDGWTEALKSLQFFRGLPPDYFEPIPDVYLGFSLYTLGSEVCEMDVEVDAGGGQEADSVASRVAQQAGEVTGNKHIPPSLTSSHKKPGDGLRD</sequence>
<reference evidence="2" key="1">
    <citation type="journal article" date="2021" name="Genome Biol. Evol.">
        <title>The assembled and annotated genome of the fairy-ring fungus Marasmius oreades.</title>
        <authorList>
            <person name="Hiltunen M."/>
            <person name="Ament-Velasquez S.L."/>
            <person name="Johannesson H."/>
        </authorList>
    </citation>
    <scope>NUCLEOTIDE SEQUENCE</scope>
    <source>
        <strain evidence="2">03SP1</strain>
    </source>
</reference>
<dbReference type="AlphaFoldDB" id="A0A9P8AGB0"/>
<evidence type="ECO:0000313" key="3">
    <source>
        <dbReference type="Proteomes" id="UP001049176"/>
    </source>
</evidence>
<proteinExistence type="predicted"/>
<dbReference type="EMBL" id="CM032181">
    <property type="protein sequence ID" value="KAG7100288.1"/>
    <property type="molecule type" value="Genomic_DNA"/>
</dbReference>
<name>A0A9P8AGB0_9AGAR</name>